<keyword evidence="7" id="KW-1278">Translocase</keyword>
<sequence length="324" mass="34789">MDARAPLRDAPGPAVAAAPPALRVRGLVKRYGALTAVNGLDLEVRAGECFGLLGPNGAGKTTTIEILEGLARPDGGEVEVLGARWTRAGELALRERLGIQLQETRLQDKLTVLETVRLFRSFYRRGPAPEEVLRRVGLEEKRDAWVVKLSGGQRQRLSLACALVNDPELLFLDEPTTGLDPQSRRQLWDLIETFRAGGGSALLTTHYMDEAERLCDRVAIMDHGRIIALGTPAELIASLGAEHVVEFEADGVDDLAAVAALPSVRQARREAGAVALIVGEPHVAVPALLAHLAGRGAALRSLTTHHATLEDVFVSLTGRSLRDG</sequence>
<evidence type="ECO:0000256" key="6">
    <source>
        <dbReference type="ARBA" id="ARBA00022840"/>
    </source>
</evidence>
<dbReference type="InterPro" id="IPR050763">
    <property type="entry name" value="ABC_transporter_ATP-binding"/>
</dbReference>
<evidence type="ECO:0000313" key="10">
    <source>
        <dbReference type="EMBL" id="HGZ43199.1"/>
    </source>
</evidence>
<comment type="caution">
    <text evidence="10">The sequence shown here is derived from an EMBL/GenBank/DDBJ whole genome shotgun (WGS) entry which is preliminary data.</text>
</comment>
<dbReference type="InterPro" id="IPR017871">
    <property type="entry name" value="ABC_transporter-like_CS"/>
</dbReference>
<name>A0A832I162_UNCEI</name>
<accession>A0A832I162</accession>
<evidence type="ECO:0000256" key="7">
    <source>
        <dbReference type="ARBA" id="ARBA00022967"/>
    </source>
</evidence>
<keyword evidence="8" id="KW-0472">Membrane</keyword>
<dbReference type="PROSITE" id="PS50893">
    <property type="entry name" value="ABC_TRANSPORTER_2"/>
    <property type="match status" value="1"/>
</dbReference>
<dbReference type="Gene3D" id="3.40.50.300">
    <property type="entry name" value="P-loop containing nucleotide triphosphate hydrolases"/>
    <property type="match status" value="1"/>
</dbReference>
<dbReference type="SMART" id="SM00382">
    <property type="entry name" value="AAA"/>
    <property type="match status" value="1"/>
</dbReference>
<dbReference type="AlphaFoldDB" id="A0A832I162"/>
<organism evidence="10">
    <name type="scientific">Eiseniibacteriota bacterium</name>
    <dbReference type="NCBI Taxonomy" id="2212470"/>
    <lineage>
        <taxon>Bacteria</taxon>
        <taxon>Candidatus Eiseniibacteriota</taxon>
    </lineage>
</organism>
<keyword evidence="3" id="KW-0813">Transport</keyword>
<reference evidence="10" key="1">
    <citation type="journal article" date="2020" name="mSystems">
        <title>Genome- and Community-Level Interaction Insights into Carbon Utilization and Element Cycling Functions of Hydrothermarchaeota in Hydrothermal Sediment.</title>
        <authorList>
            <person name="Zhou Z."/>
            <person name="Liu Y."/>
            <person name="Xu W."/>
            <person name="Pan J."/>
            <person name="Luo Z.H."/>
            <person name="Li M."/>
        </authorList>
    </citation>
    <scope>NUCLEOTIDE SEQUENCE [LARGE SCALE GENOMIC DNA]</scope>
    <source>
        <strain evidence="10">SpSt-381</strain>
    </source>
</reference>
<comment type="similarity">
    <text evidence="2">Belongs to the ABC transporter superfamily.</text>
</comment>
<keyword evidence="6 10" id="KW-0067">ATP-binding</keyword>
<dbReference type="CDD" id="cd03230">
    <property type="entry name" value="ABC_DR_subfamily_A"/>
    <property type="match status" value="1"/>
</dbReference>
<dbReference type="GO" id="GO:0016887">
    <property type="term" value="F:ATP hydrolysis activity"/>
    <property type="evidence" value="ECO:0007669"/>
    <property type="project" value="InterPro"/>
</dbReference>
<dbReference type="GO" id="GO:0005524">
    <property type="term" value="F:ATP binding"/>
    <property type="evidence" value="ECO:0007669"/>
    <property type="project" value="UniProtKB-KW"/>
</dbReference>
<dbReference type="EMBL" id="DSQF01000014">
    <property type="protein sequence ID" value="HGZ43199.1"/>
    <property type="molecule type" value="Genomic_DNA"/>
</dbReference>
<evidence type="ECO:0000256" key="5">
    <source>
        <dbReference type="ARBA" id="ARBA00022741"/>
    </source>
</evidence>
<dbReference type="PANTHER" id="PTHR42711">
    <property type="entry name" value="ABC TRANSPORTER ATP-BINDING PROTEIN"/>
    <property type="match status" value="1"/>
</dbReference>
<comment type="subcellular location">
    <subcellularLocation>
        <location evidence="1">Cell membrane</location>
    </subcellularLocation>
</comment>
<evidence type="ECO:0000259" key="9">
    <source>
        <dbReference type="PROSITE" id="PS50893"/>
    </source>
</evidence>
<dbReference type="PANTHER" id="PTHR42711:SF5">
    <property type="entry name" value="ABC TRANSPORTER ATP-BINDING PROTEIN NATA"/>
    <property type="match status" value="1"/>
</dbReference>
<evidence type="ECO:0000256" key="4">
    <source>
        <dbReference type="ARBA" id="ARBA00022475"/>
    </source>
</evidence>
<evidence type="ECO:0000256" key="3">
    <source>
        <dbReference type="ARBA" id="ARBA00022448"/>
    </source>
</evidence>
<evidence type="ECO:0000256" key="8">
    <source>
        <dbReference type="ARBA" id="ARBA00023136"/>
    </source>
</evidence>
<evidence type="ECO:0000256" key="2">
    <source>
        <dbReference type="ARBA" id="ARBA00005417"/>
    </source>
</evidence>
<dbReference type="InterPro" id="IPR027417">
    <property type="entry name" value="P-loop_NTPase"/>
</dbReference>
<proteinExistence type="inferred from homology"/>
<dbReference type="InterPro" id="IPR003593">
    <property type="entry name" value="AAA+_ATPase"/>
</dbReference>
<dbReference type="GO" id="GO:0005886">
    <property type="term" value="C:plasma membrane"/>
    <property type="evidence" value="ECO:0007669"/>
    <property type="project" value="UniProtKB-SubCell"/>
</dbReference>
<keyword evidence="5" id="KW-0547">Nucleotide-binding</keyword>
<keyword evidence="4" id="KW-1003">Cell membrane</keyword>
<dbReference type="Pfam" id="PF00005">
    <property type="entry name" value="ABC_tran"/>
    <property type="match status" value="1"/>
</dbReference>
<dbReference type="SUPFAM" id="SSF52540">
    <property type="entry name" value="P-loop containing nucleoside triphosphate hydrolases"/>
    <property type="match status" value="1"/>
</dbReference>
<dbReference type="FunFam" id="3.40.50.300:FF:000589">
    <property type="entry name" value="ABC transporter, ATP-binding subunit"/>
    <property type="match status" value="1"/>
</dbReference>
<evidence type="ECO:0000256" key="1">
    <source>
        <dbReference type="ARBA" id="ARBA00004236"/>
    </source>
</evidence>
<gene>
    <name evidence="10" type="ORF">ENR23_07210</name>
</gene>
<dbReference type="InterPro" id="IPR003439">
    <property type="entry name" value="ABC_transporter-like_ATP-bd"/>
</dbReference>
<feature type="domain" description="ABC transporter" evidence="9">
    <location>
        <begin position="22"/>
        <end position="248"/>
    </location>
</feature>
<dbReference type="PROSITE" id="PS00211">
    <property type="entry name" value="ABC_TRANSPORTER_1"/>
    <property type="match status" value="1"/>
</dbReference>
<protein>
    <submittedName>
        <fullName evidence="10">ABC transporter ATP-binding protein</fullName>
    </submittedName>
</protein>